<gene>
    <name evidence="3" type="ORF">HLB23_04885</name>
</gene>
<reference evidence="3 4" key="1">
    <citation type="submission" date="2020-05" db="EMBL/GenBank/DDBJ databases">
        <title>MicrobeNet Type strains.</title>
        <authorList>
            <person name="Nicholson A.C."/>
        </authorList>
    </citation>
    <scope>NUCLEOTIDE SEQUENCE [LARGE SCALE GENOMIC DNA]</scope>
    <source>
        <strain evidence="3 4">JCM 3224</strain>
    </source>
</reference>
<feature type="transmembrane region" description="Helical" evidence="2">
    <location>
        <begin position="56"/>
        <end position="75"/>
    </location>
</feature>
<dbReference type="RefSeq" id="WP_067525202.1">
    <property type="nucleotide sequence ID" value="NZ_JABELX010000001.1"/>
</dbReference>
<dbReference type="AlphaFoldDB" id="A0A849BY64"/>
<dbReference type="Proteomes" id="UP000586827">
    <property type="component" value="Unassembled WGS sequence"/>
</dbReference>
<evidence type="ECO:0000256" key="1">
    <source>
        <dbReference type="SAM" id="MobiDB-lite"/>
    </source>
</evidence>
<keyword evidence="2" id="KW-0472">Membrane</keyword>
<feature type="transmembrane region" description="Helical" evidence="2">
    <location>
        <begin position="126"/>
        <end position="148"/>
    </location>
</feature>
<feature type="transmembrane region" description="Helical" evidence="2">
    <location>
        <begin position="298"/>
        <end position="317"/>
    </location>
</feature>
<feature type="region of interest" description="Disordered" evidence="1">
    <location>
        <begin position="325"/>
        <end position="352"/>
    </location>
</feature>
<name>A0A849BY64_9NOCA</name>
<protein>
    <submittedName>
        <fullName evidence="3">Uncharacterized protein</fullName>
    </submittedName>
</protein>
<dbReference type="EMBL" id="JABELX010000001">
    <property type="protein sequence ID" value="NNH69210.1"/>
    <property type="molecule type" value="Genomic_DNA"/>
</dbReference>
<keyword evidence="2" id="KW-0812">Transmembrane</keyword>
<comment type="caution">
    <text evidence="3">The sequence shown here is derived from an EMBL/GenBank/DDBJ whole genome shotgun (WGS) entry which is preliminary data.</text>
</comment>
<evidence type="ECO:0000313" key="3">
    <source>
        <dbReference type="EMBL" id="NNH69210.1"/>
    </source>
</evidence>
<feature type="transmembrane region" description="Helical" evidence="2">
    <location>
        <begin position="21"/>
        <end position="41"/>
    </location>
</feature>
<keyword evidence="2" id="KW-1133">Transmembrane helix</keyword>
<sequence>MIIAAPSAPPRSTTRRPHRPLLAATAAMSGLAVFAVLAMIVDDRMLLNESIWLKPFKFGLSFALYTATLAWLLSFPHRGRRVTWWLGTTFAVTGIVDVGFIVVQAARGTFSHFNTQTDAVNSIGQQVFMSGVIGLFLANLVLAVLLSWQRITDPPTSRAIRAGLGIAALGMAMAYLVGGTGRQQVTDAYGRPVELAAGHTVMTDQPPVRDGVGAMPVTQWSTAGGDLRIPHFLGMHGIQVLLLAAVLLARFAPRIPWLRGERARADAIAVLALGYTALMAVLLWQALRGQAVTRPDGVTLAALGALAAVTAGAFALVRYRAGRDPSPGPDALRGTALSAGVPRPGPSRPASR</sequence>
<feature type="transmembrane region" description="Helical" evidence="2">
    <location>
        <begin position="265"/>
        <end position="286"/>
    </location>
</feature>
<proteinExistence type="predicted"/>
<feature type="transmembrane region" description="Helical" evidence="2">
    <location>
        <begin position="160"/>
        <end position="178"/>
    </location>
</feature>
<keyword evidence="4" id="KW-1185">Reference proteome</keyword>
<organism evidence="3 4">
    <name type="scientific">Nocardia uniformis</name>
    <dbReference type="NCBI Taxonomy" id="53432"/>
    <lineage>
        <taxon>Bacteria</taxon>
        <taxon>Bacillati</taxon>
        <taxon>Actinomycetota</taxon>
        <taxon>Actinomycetes</taxon>
        <taxon>Mycobacteriales</taxon>
        <taxon>Nocardiaceae</taxon>
        <taxon>Nocardia</taxon>
    </lineage>
</organism>
<feature type="transmembrane region" description="Helical" evidence="2">
    <location>
        <begin position="82"/>
        <end position="106"/>
    </location>
</feature>
<feature type="transmembrane region" description="Helical" evidence="2">
    <location>
        <begin position="233"/>
        <end position="253"/>
    </location>
</feature>
<accession>A0A849BY64</accession>
<evidence type="ECO:0000256" key="2">
    <source>
        <dbReference type="SAM" id="Phobius"/>
    </source>
</evidence>
<feature type="compositionally biased region" description="Pro residues" evidence="1">
    <location>
        <begin position="343"/>
        <end position="352"/>
    </location>
</feature>
<evidence type="ECO:0000313" key="4">
    <source>
        <dbReference type="Proteomes" id="UP000586827"/>
    </source>
</evidence>